<accession>A0A6A7BRB4</accession>
<evidence type="ECO:0000259" key="10">
    <source>
        <dbReference type="PROSITE" id="PS50014"/>
    </source>
</evidence>
<protein>
    <submittedName>
        <fullName evidence="11">Bromodomain-containing protein</fullName>
    </submittedName>
</protein>
<dbReference type="Gene3D" id="1.20.920.10">
    <property type="entry name" value="Bromodomain-like"/>
    <property type="match status" value="2"/>
</dbReference>
<dbReference type="EMBL" id="MU006051">
    <property type="protein sequence ID" value="KAF2857305.1"/>
    <property type="molecule type" value="Genomic_DNA"/>
</dbReference>
<dbReference type="Pfam" id="PF00439">
    <property type="entry name" value="Bromodomain"/>
    <property type="match status" value="2"/>
</dbReference>
<evidence type="ECO:0000256" key="3">
    <source>
        <dbReference type="ARBA" id="ARBA00022853"/>
    </source>
</evidence>
<gene>
    <name evidence="11" type="ORF">K470DRAFT_260942</name>
</gene>
<proteinExistence type="predicted"/>
<keyword evidence="5 8" id="KW-0103">Bromodomain</keyword>
<evidence type="ECO:0000256" key="1">
    <source>
        <dbReference type="ARBA" id="ARBA00004123"/>
    </source>
</evidence>
<dbReference type="PROSITE" id="PS50014">
    <property type="entry name" value="BROMODOMAIN_2"/>
    <property type="match status" value="2"/>
</dbReference>
<evidence type="ECO:0000256" key="2">
    <source>
        <dbReference type="ARBA" id="ARBA00022737"/>
    </source>
</evidence>
<organism evidence="11 12">
    <name type="scientific">Piedraia hortae CBS 480.64</name>
    <dbReference type="NCBI Taxonomy" id="1314780"/>
    <lineage>
        <taxon>Eukaryota</taxon>
        <taxon>Fungi</taxon>
        <taxon>Dikarya</taxon>
        <taxon>Ascomycota</taxon>
        <taxon>Pezizomycotina</taxon>
        <taxon>Dothideomycetes</taxon>
        <taxon>Dothideomycetidae</taxon>
        <taxon>Capnodiales</taxon>
        <taxon>Piedraiaceae</taxon>
        <taxon>Piedraia</taxon>
    </lineage>
</organism>
<evidence type="ECO:0000313" key="12">
    <source>
        <dbReference type="Proteomes" id="UP000799421"/>
    </source>
</evidence>
<feature type="region of interest" description="Disordered" evidence="9">
    <location>
        <begin position="1"/>
        <end position="40"/>
    </location>
</feature>
<dbReference type="GO" id="GO:0003682">
    <property type="term" value="F:chromatin binding"/>
    <property type="evidence" value="ECO:0007669"/>
    <property type="project" value="TreeGrafter"/>
</dbReference>
<evidence type="ECO:0000256" key="8">
    <source>
        <dbReference type="PROSITE-ProRule" id="PRU00035"/>
    </source>
</evidence>
<dbReference type="SUPFAM" id="SSF47370">
    <property type="entry name" value="Bromodomain"/>
    <property type="match status" value="2"/>
</dbReference>
<evidence type="ECO:0000256" key="4">
    <source>
        <dbReference type="ARBA" id="ARBA00023015"/>
    </source>
</evidence>
<sequence length="622" mass="67749">MDGRKKRKSAPGATPGSSEGAASKKLKLLNSNSRKQHVDVQGLGKKLLEQLRNATDKNGNPISEEFAELPSRAELPHYYETIKLPVSFSIIEAKLDNDLYPTMTTLESDLKRMIQNAKEFNKPNSDIPNKAEKIRKRVYDFMKIHNPEYRSNPRYTSFPTPIPPDEGAGGAQTNAAGTTTTPATPTNMPKSVPKIRLKASEARTPSAAPSTGTADGDDNKGVQPSAELNLTGLSFQDAQRAIISYLITYVNEEGLMIYDPFVSLPSRRLEDYYRIIKNPVSLKSLLNKCKGQRGRAGSTGVSDFKTWDEFETAVSGIWKNAQEYNEDGSDLFLLANEFKDHFYELLEQAKGKVEGPSTSSRIKIAPPKPKVVLNASQPQTAVGDSGAGQQQTRAASLGVNHEVAPVAATAASEISQPVLLPPGSATSARESMQPAAPNSYAMPRHEQPEMLTPAAHLDAFNDATNSAAHPHSALVGPPSRAAKDSTPFDMALLPSVWLVTIPPPHLASAFGHIVADPDLTQQSVGMLLGSEHQFIKIAATVSEELTNGWPYKLFVLINGLRVNQKDTQYNARFGIRSHIYEGTLTVGMSNRIQVEIVAAKHDGSEHALDREMALFLVHLNRS</sequence>
<keyword evidence="12" id="KW-1185">Reference proteome</keyword>
<dbReference type="GO" id="GO:0006338">
    <property type="term" value="P:chromatin remodeling"/>
    <property type="evidence" value="ECO:0007669"/>
    <property type="project" value="InterPro"/>
</dbReference>
<keyword evidence="7" id="KW-0539">Nucleus</keyword>
<dbReference type="AlphaFoldDB" id="A0A6A7BRB4"/>
<dbReference type="PRINTS" id="PR00503">
    <property type="entry name" value="BROMODOMAIN"/>
</dbReference>
<feature type="domain" description="Bromo" evidence="10">
    <location>
        <begin position="253"/>
        <end position="332"/>
    </location>
</feature>
<keyword evidence="3" id="KW-0156">Chromatin regulator</keyword>
<keyword evidence="6" id="KW-0804">Transcription</keyword>
<dbReference type="PANTHER" id="PTHR16062:SF19">
    <property type="entry name" value="PROTEIN POLYBROMO-1"/>
    <property type="match status" value="1"/>
</dbReference>
<keyword evidence="4" id="KW-0805">Transcription regulation</keyword>
<evidence type="ECO:0000256" key="6">
    <source>
        <dbReference type="ARBA" id="ARBA00023163"/>
    </source>
</evidence>
<dbReference type="Proteomes" id="UP000799421">
    <property type="component" value="Unassembled WGS sequence"/>
</dbReference>
<dbReference type="InterPro" id="IPR036427">
    <property type="entry name" value="Bromodomain-like_sf"/>
</dbReference>
<comment type="subcellular location">
    <subcellularLocation>
        <location evidence="1">Nucleus</location>
    </subcellularLocation>
</comment>
<evidence type="ECO:0000256" key="7">
    <source>
        <dbReference type="ARBA" id="ARBA00023242"/>
    </source>
</evidence>
<dbReference type="Pfam" id="PF22994">
    <property type="entry name" value="RSC4_Ig_like"/>
    <property type="match status" value="1"/>
</dbReference>
<evidence type="ECO:0000256" key="5">
    <source>
        <dbReference type="ARBA" id="ARBA00023117"/>
    </source>
</evidence>
<dbReference type="InterPro" id="IPR037382">
    <property type="entry name" value="Rsc/polybromo"/>
</dbReference>
<keyword evidence="2" id="KW-0677">Repeat</keyword>
<feature type="compositionally biased region" description="Low complexity" evidence="9">
    <location>
        <begin position="171"/>
        <end position="187"/>
    </location>
</feature>
<dbReference type="GO" id="GO:0006368">
    <property type="term" value="P:transcription elongation by RNA polymerase II"/>
    <property type="evidence" value="ECO:0007669"/>
    <property type="project" value="TreeGrafter"/>
</dbReference>
<dbReference type="PANTHER" id="PTHR16062">
    <property type="entry name" value="SWI/SNF-RELATED"/>
    <property type="match status" value="1"/>
</dbReference>
<dbReference type="CDD" id="cd04369">
    <property type="entry name" value="Bromodomain"/>
    <property type="match status" value="2"/>
</dbReference>
<feature type="domain" description="Bromo" evidence="10">
    <location>
        <begin position="58"/>
        <end position="128"/>
    </location>
</feature>
<name>A0A6A7BRB4_9PEZI</name>
<dbReference type="InterPro" id="IPR054551">
    <property type="entry name" value="RSC4_Ig-like"/>
</dbReference>
<feature type="region of interest" description="Disordered" evidence="9">
    <location>
        <begin position="150"/>
        <end position="225"/>
    </location>
</feature>
<dbReference type="SMART" id="SM00297">
    <property type="entry name" value="BROMO"/>
    <property type="match status" value="2"/>
</dbReference>
<evidence type="ECO:0000313" key="11">
    <source>
        <dbReference type="EMBL" id="KAF2857305.1"/>
    </source>
</evidence>
<dbReference type="GO" id="GO:0016586">
    <property type="term" value="C:RSC-type complex"/>
    <property type="evidence" value="ECO:0007669"/>
    <property type="project" value="InterPro"/>
</dbReference>
<reference evidence="11" key="1">
    <citation type="journal article" date="2020" name="Stud. Mycol.">
        <title>101 Dothideomycetes genomes: a test case for predicting lifestyles and emergence of pathogens.</title>
        <authorList>
            <person name="Haridas S."/>
            <person name="Albert R."/>
            <person name="Binder M."/>
            <person name="Bloem J."/>
            <person name="Labutti K."/>
            <person name="Salamov A."/>
            <person name="Andreopoulos B."/>
            <person name="Baker S."/>
            <person name="Barry K."/>
            <person name="Bills G."/>
            <person name="Bluhm B."/>
            <person name="Cannon C."/>
            <person name="Castanera R."/>
            <person name="Culley D."/>
            <person name="Daum C."/>
            <person name="Ezra D."/>
            <person name="Gonzalez J."/>
            <person name="Henrissat B."/>
            <person name="Kuo A."/>
            <person name="Liang C."/>
            <person name="Lipzen A."/>
            <person name="Lutzoni F."/>
            <person name="Magnuson J."/>
            <person name="Mondo S."/>
            <person name="Nolan M."/>
            <person name="Ohm R."/>
            <person name="Pangilinan J."/>
            <person name="Park H.-J."/>
            <person name="Ramirez L."/>
            <person name="Alfaro M."/>
            <person name="Sun H."/>
            <person name="Tritt A."/>
            <person name="Yoshinaga Y."/>
            <person name="Zwiers L.-H."/>
            <person name="Turgeon B."/>
            <person name="Goodwin S."/>
            <person name="Spatafora J."/>
            <person name="Crous P."/>
            <person name="Grigoriev I."/>
        </authorList>
    </citation>
    <scope>NUCLEOTIDE SEQUENCE</scope>
    <source>
        <strain evidence="11">CBS 480.64</strain>
    </source>
</reference>
<dbReference type="InterPro" id="IPR001487">
    <property type="entry name" value="Bromodomain"/>
</dbReference>
<dbReference type="OrthoDB" id="6017at2759"/>
<evidence type="ECO:0000256" key="9">
    <source>
        <dbReference type="SAM" id="MobiDB-lite"/>
    </source>
</evidence>